<dbReference type="InterPro" id="IPR013103">
    <property type="entry name" value="RVT_2"/>
</dbReference>
<gene>
    <name evidence="2" type="ORF">L3X38_024174</name>
</gene>
<comment type="caution">
    <text evidence="2">The sequence shown here is derived from an EMBL/GenBank/DDBJ whole genome shotgun (WGS) entry which is preliminary data.</text>
</comment>
<dbReference type="Proteomes" id="UP001054821">
    <property type="component" value="Chromosome 4"/>
</dbReference>
<dbReference type="SUPFAM" id="SSF56672">
    <property type="entry name" value="DNA/RNA polymerases"/>
    <property type="match status" value="1"/>
</dbReference>
<reference evidence="2 3" key="1">
    <citation type="journal article" date="2022" name="G3 (Bethesda)">
        <title>Whole-genome sequence and methylome profiling of the almond [Prunus dulcis (Mill.) D.A. Webb] cultivar 'Nonpareil'.</title>
        <authorList>
            <person name="D'Amico-Willman K.M."/>
            <person name="Ouma W.Z."/>
            <person name="Meulia T."/>
            <person name="Sideli G.M."/>
            <person name="Gradziel T.M."/>
            <person name="Fresnedo-Ramirez J."/>
        </authorList>
    </citation>
    <scope>NUCLEOTIDE SEQUENCE [LARGE SCALE GENOMIC DNA]</scope>
    <source>
        <strain evidence="2">Clone GOH B32 T37-40</strain>
    </source>
</reference>
<feature type="domain" description="Reverse transcriptase Ty1/copia-type" evidence="1">
    <location>
        <begin position="12"/>
        <end position="103"/>
    </location>
</feature>
<sequence>MSQPQGFIEASKGNTDGKVIMLILYVDDILIACQDMSKVQELKTLLRKAFDMKDLGAAQNILGMEIMRDRDKGKSWLSQGKYIFKALEKFNILDCKPMSTPLTEHFRLSAQECPSSDKEKDEKSKVSYANAGTKKFGILFERRQGKACVSSYVNSDYAGDLDNRRSLWGMLSLVVKDWSKHIDVRYHEIRDWVNHVDIAIKKVHTYENASDCLTKPVTTEKFKHCLCLLNLAAC</sequence>
<dbReference type="AlphaFoldDB" id="A0AAD4Z664"/>
<accession>A0AAD4Z664</accession>
<name>A0AAD4Z664_PRUDU</name>
<evidence type="ECO:0000313" key="2">
    <source>
        <dbReference type="EMBL" id="KAI5334041.1"/>
    </source>
</evidence>
<evidence type="ECO:0000313" key="3">
    <source>
        <dbReference type="Proteomes" id="UP001054821"/>
    </source>
</evidence>
<evidence type="ECO:0000259" key="1">
    <source>
        <dbReference type="Pfam" id="PF07727"/>
    </source>
</evidence>
<protein>
    <recommendedName>
        <fullName evidence="1">Reverse transcriptase Ty1/copia-type domain-containing protein</fullName>
    </recommendedName>
</protein>
<dbReference type="InterPro" id="IPR043502">
    <property type="entry name" value="DNA/RNA_pol_sf"/>
</dbReference>
<dbReference type="EMBL" id="JAJFAZ020000004">
    <property type="protein sequence ID" value="KAI5334041.1"/>
    <property type="molecule type" value="Genomic_DNA"/>
</dbReference>
<dbReference type="Pfam" id="PF07727">
    <property type="entry name" value="RVT_2"/>
    <property type="match status" value="1"/>
</dbReference>
<proteinExistence type="predicted"/>
<keyword evidence="3" id="KW-1185">Reference proteome</keyword>
<organism evidence="2 3">
    <name type="scientific">Prunus dulcis</name>
    <name type="common">Almond</name>
    <name type="synonym">Amygdalus dulcis</name>
    <dbReference type="NCBI Taxonomy" id="3755"/>
    <lineage>
        <taxon>Eukaryota</taxon>
        <taxon>Viridiplantae</taxon>
        <taxon>Streptophyta</taxon>
        <taxon>Embryophyta</taxon>
        <taxon>Tracheophyta</taxon>
        <taxon>Spermatophyta</taxon>
        <taxon>Magnoliopsida</taxon>
        <taxon>eudicotyledons</taxon>
        <taxon>Gunneridae</taxon>
        <taxon>Pentapetalae</taxon>
        <taxon>rosids</taxon>
        <taxon>fabids</taxon>
        <taxon>Rosales</taxon>
        <taxon>Rosaceae</taxon>
        <taxon>Amygdaloideae</taxon>
        <taxon>Amygdaleae</taxon>
        <taxon>Prunus</taxon>
    </lineage>
</organism>